<organism evidence="7 8">
    <name type="scientific">Sandaracinobacter neustonicus</name>
    <dbReference type="NCBI Taxonomy" id="1715348"/>
    <lineage>
        <taxon>Bacteria</taxon>
        <taxon>Pseudomonadati</taxon>
        <taxon>Pseudomonadota</taxon>
        <taxon>Alphaproteobacteria</taxon>
        <taxon>Sphingomonadales</taxon>
        <taxon>Sphingosinicellaceae</taxon>
        <taxon>Sandaracinobacter</taxon>
    </lineage>
</organism>
<evidence type="ECO:0000256" key="5">
    <source>
        <dbReference type="SAM" id="MobiDB-lite"/>
    </source>
</evidence>
<keyword evidence="2" id="KW-0201">Cytochrome c-type biogenesis</keyword>
<dbReference type="AlphaFoldDB" id="A0A501XHV8"/>
<dbReference type="Proteomes" id="UP000319897">
    <property type="component" value="Unassembled WGS sequence"/>
</dbReference>
<evidence type="ECO:0000256" key="4">
    <source>
        <dbReference type="ARBA" id="ARBA00023284"/>
    </source>
</evidence>
<keyword evidence="3" id="KW-1015">Disulfide bond</keyword>
<evidence type="ECO:0000313" key="8">
    <source>
        <dbReference type="Proteomes" id="UP000319897"/>
    </source>
</evidence>
<evidence type="ECO:0000256" key="3">
    <source>
        <dbReference type="ARBA" id="ARBA00023157"/>
    </source>
</evidence>
<dbReference type="CDD" id="cd02966">
    <property type="entry name" value="TlpA_like_family"/>
    <property type="match status" value="1"/>
</dbReference>
<dbReference type="OrthoDB" id="9799347at2"/>
<feature type="domain" description="Thioredoxin" evidence="6">
    <location>
        <begin position="83"/>
        <end position="226"/>
    </location>
</feature>
<dbReference type="GO" id="GO:0016491">
    <property type="term" value="F:oxidoreductase activity"/>
    <property type="evidence" value="ECO:0007669"/>
    <property type="project" value="InterPro"/>
</dbReference>
<dbReference type="SUPFAM" id="SSF52833">
    <property type="entry name" value="Thioredoxin-like"/>
    <property type="match status" value="1"/>
</dbReference>
<comment type="subcellular location">
    <subcellularLocation>
        <location evidence="1">Cell envelope</location>
    </subcellularLocation>
</comment>
<evidence type="ECO:0000256" key="1">
    <source>
        <dbReference type="ARBA" id="ARBA00004196"/>
    </source>
</evidence>
<sequence length="226" mass="24060">MEAFISAMTAEGPPSNRPPHSVLAPPPVPAPESLPEVVMKPVVSLAALLLLTACQPPSPKAEEAPPQPAATPADAPQGSFDTSFAGTPAPDLPLETSPDGKTETIADILKANPGQPLLVNLWATWCAPCIKELPTLDALAKATKGKLTVVPISQDMEGWRKVSSAFTPARYPNLSTRVESGMQFGFQLKARGLPLTILYDSEGKEVWRYAGDRDWMAPDSRARIGV</sequence>
<reference evidence="7 8" key="1">
    <citation type="submission" date="2019-06" db="EMBL/GenBank/DDBJ databases">
        <authorList>
            <person name="Lee I."/>
            <person name="Jang G.I."/>
            <person name="Hwang C.Y."/>
        </authorList>
    </citation>
    <scope>NUCLEOTIDE SEQUENCE [LARGE SCALE GENOMIC DNA]</scope>
    <source>
        <strain evidence="7 8">PAMC 28131</strain>
    </source>
</reference>
<feature type="region of interest" description="Disordered" evidence="5">
    <location>
        <begin position="1"/>
        <end position="31"/>
    </location>
</feature>
<dbReference type="InterPro" id="IPR036249">
    <property type="entry name" value="Thioredoxin-like_sf"/>
</dbReference>
<dbReference type="GO" id="GO:0017004">
    <property type="term" value="P:cytochrome complex assembly"/>
    <property type="evidence" value="ECO:0007669"/>
    <property type="project" value="UniProtKB-KW"/>
</dbReference>
<dbReference type="InterPro" id="IPR013766">
    <property type="entry name" value="Thioredoxin_domain"/>
</dbReference>
<gene>
    <name evidence="7" type="ORF">FJQ54_11655</name>
</gene>
<dbReference type="PROSITE" id="PS51352">
    <property type="entry name" value="THIOREDOXIN_2"/>
    <property type="match status" value="1"/>
</dbReference>
<evidence type="ECO:0000256" key="2">
    <source>
        <dbReference type="ARBA" id="ARBA00022748"/>
    </source>
</evidence>
<keyword evidence="8" id="KW-1185">Reference proteome</keyword>
<dbReference type="PANTHER" id="PTHR42852:SF6">
    <property type="entry name" value="THIOL:DISULFIDE INTERCHANGE PROTEIN DSBE"/>
    <property type="match status" value="1"/>
</dbReference>
<evidence type="ECO:0000259" key="6">
    <source>
        <dbReference type="PROSITE" id="PS51352"/>
    </source>
</evidence>
<dbReference type="Gene3D" id="3.40.30.10">
    <property type="entry name" value="Glutaredoxin"/>
    <property type="match status" value="1"/>
</dbReference>
<protein>
    <submittedName>
        <fullName evidence="7">TlpA family protein disulfide reductase</fullName>
    </submittedName>
</protein>
<name>A0A501XHV8_9SPHN</name>
<dbReference type="Pfam" id="PF08534">
    <property type="entry name" value="Redoxin"/>
    <property type="match status" value="1"/>
</dbReference>
<accession>A0A501XHV8</accession>
<feature type="region of interest" description="Disordered" evidence="5">
    <location>
        <begin position="57"/>
        <end position="100"/>
    </location>
</feature>
<comment type="caution">
    <text evidence="7">The sequence shown here is derived from an EMBL/GenBank/DDBJ whole genome shotgun (WGS) entry which is preliminary data.</text>
</comment>
<evidence type="ECO:0000313" key="7">
    <source>
        <dbReference type="EMBL" id="TPE60065.1"/>
    </source>
</evidence>
<dbReference type="GO" id="GO:0030313">
    <property type="term" value="C:cell envelope"/>
    <property type="evidence" value="ECO:0007669"/>
    <property type="project" value="UniProtKB-SubCell"/>
</dbReference>
<dbReference type="PANTHER" id="PTHR42852">
    <property type="entry name" value="THIOL:DISULFIDE INTERCHANGE PROTEIN DSBE"/>
    <property type="match status" value="1"/>
</dbReference>
<keyword evidence="4" id="KW-0676">Redox-active center</keyword>
<dbReference type="InterPro" id="IPR050553">
    <property type="entry name" value="Thioredoxin_ResA/DsbE_sf"/>
</dbReference>
<dbReference type="InterPro" id="IPR013740">
    <property type="entry name" value="Redoxin"/>
</dbReference>
<dbReference type="EMBL" id="VFSU01000028">
    <property type="protein sequence ID" value="TPE60065.1"/>
    <property type="molecule type" value="Genomic_DNA"/>
</dbReference>
<proteinExistence type="predicted"/>